<dbReference type="EMBL" id="JASCZI010241797">
    <property type="protein sequence ID" value="MED6207060.1"/>
    <property type="molecule type" value="Genomic_DNA"/>
</dbReference>
<evidence type="ECO:0000256" key="1">
    <source>
        <dbReference type="SAM" id="MobiDB-lite"/>
    </source>
</evidence>
<evidence type="ECO:0000313" key="3">
    <source>
        <dbReference type="Proteomes" id="UP001341840"/>
    </source>
</evidence>
<dbReference type="Proteomes" id="UP001341840">
    <property type="component" value="Unassembled WGS sequence"/>
</dbReference>
<feature type="region of interest" description="Disordered" evidence="1">
    <location>
        <begin position="183"/>
        <end position="244"/>
    </location>
</feature>
<feature type="compositionally biased region" description="Polar residues" evidence="1">
    <location>
        <begin position="208"/>
        <end position="218"/>
    </location>
</feature>
<protein>
    <submittedName>
        <fullName evidence="2">Uncharacterized protein</fullName>
    </submittedName>
</protein>
<evidence type="ECO:0000313" key="2">
    <source>
        <dbReference type="EMBL" id="MED6207060.1"/>
    </source>
</evidence>
<organism evidence="2 3">
    <name type="scientific">Stylosanthes scabra</name>
    <dbReference type="NCBI Taxonomy" id="79078"/>
    <lineage>
        <taxon>Eukaryota</taxon>
        <taxon>Viridiplantae</taxon>
        <taxon>Streptophyta</taxon>
        <taxon>Embryophyta</taxon>
        <taxon>Tracheophyta</taxon>
        <taxon>Spermatophyta</taxon>
        <taxon>Magnoliopsida</taxon>
        <taxon>eudicotyledons</taxon>
        <taxon>Gunneridae</taxon>
        <taxon>Pentapetalae</taxon>
        <taxon>rosids</taxon>
        <taxon>fabids</taxon>
        <taxon>Fabales</taxon>
        <taxon>Fabaceae</taxon>
        <taxon>Papilionoideae</taxon>
        <taxon>50 kb inversion clade</taxon>
        <taxon>dalbergioids sensu lato</taxon>
        <taxon>Dalbergieae</taxon>
        <taxon>Pterocarpus clade</taxon>
        <taxon>Stylosanthes</taxon>
    </lineage>
</organism>
<name>A0ABU6YB50_9FABA</name>
<sequence>MQGLMDFLQTRDKYYPDLTNIAYATLCCLFEGGKIPLEDWGYNKMRAMELFNLTQNASSKIPCQPMNDEYRTLLYLVTYVLEPRVTGHGNVADEDLVLIWAMVNEVKINWPYLILHHMLRLKGKDTSGGIGYLCLWTHIFNHLGIDVSNENVKTLIARSRIDEATLHYMGRGKIVQEEEQASHMGFRGHPGPSTSSNEEPSMSDLIQVLQSIEQNMDQRFQRIGKKPNKDGSPPSKDGASHEHP</sequence>
<keyword evidence="3" id="KW-1185">Reference proteome</keyword>
<comment type="caution">
    <text evidence="2">The sequence shown here is derived from an EMBL/GenBank/DDBJ whole genome shotgun (WGS) entry which is preliminary data.</text>
</comment>
<proteinExistence type="predicted"/>
<gene>
    <name evidence="2" type="ORF">PIB30_032292</name>
</gene>
<reference evidence="2 3" key="1">
    <citation type="journal article" date="2023" name="Plants (Basel)">
        <title>Bridging the Gap: Combining Genomics and Transcriptomics Approaches to Understand Stylosanthes scabra, an Orphan Legume from the Brazilian Caatinga.</title>
        <authorList>
            <person name="Ferreira-Neto J.R.C."/>
            <person name="da Silva M.D."/>
            <person name="Binneck E."/>
            <person name="de Melo N.F."/>
            <person name="da Silva R.H."/>
            <person name="de Melo A.L.T.M."/>
            <person name="Pandolfi V."/>
            <person name="Bustamante F.O."/>
            <person name="Brasileiro-Vidal A.C."/>
            <person name="Benko-Iseppon A.M."/>
        </authorList>
    </citation>
    <scope>NUCLEOTIDE SEQUENCE [LARGE SCALE GENOMIC DNA]</scope>
    <source>
        <tissue evidence="2">Leaves</tissue>
    </source>
</reference>
<accession>A0ABU6YB50</accession>